<name>A0A1H3FHN4_9FIRM</name>
<reference evidence="1 2" key="1">
    <citation type="submission" date="2016-10" db="EMBL/GenBank/DDBJ databases">
        <authorList>
            <person name="de Groot N.N."/>
        </authorList>
    </citation>
    <scope>NUCLEOTIDE SEQUENCE [LARGE SCALE GENOMIC DNA]</scope>
    <source>
        <strain evidence="1 2">DSM 23310</strain>
    </source>
</reference>
<gene>
    <name evidence="1" type="ORF">SAMN05660923_03125</name>
</gene>
<evidence type="ECO:0000313" key="2">
    <source>
        <dbReference type="Proteomes" id="UP000198828"/>
    </source>
</evidence>
<evidence type="ECO:0000313" key="1">
    <source>
        <dbReference type="EMBL" id="SDX89629.1"/>
    </source>
</evidence>
<sequence length="69" mass="8149">MSTAYERRVRRLREHVLSHTKPKEEVINKPKLSIDDMTKEEIINKLEGKGIEYNPRDKKEVLFNLLVGD</sequence>
<evidence type="ECO:0008006" key="3">
    <source>
        <dbReference type="Google" id="ProtNLM"/>
    </source>
</evidence>
<dbReference type="OrthoDB" id="2328834at2"/>
<protein>
    <recommendedName>
        <fullName evidence="3">HeH/LEM domain-containing protein</fullName>
    </recommendedName>
</protein>
<dbReference type="RefSeq" id="WP_093755266.1">
    <property type="nucleotide sequence ID" value="NZ_FNNG01000033.1"/>
</dbReference>
<organism evidence="1 2">
    <name type="scientific">Tepidimicrobium xylanilyticum</name>
    <dbReference type="NCBI Taxonomy" id="1123352"/>
    <lineage>
        <taxon>Bacteria</taxon>
        <taxon>Bacillati</taxon>
        <taxon>Bacillota</taxon>
        <taxon>Tissierellia</taxon>
        <taxon>Tissierellales</taxon>
        <taxon>Tepidimicrobiaceae</taxon>
        <taxon>Tepidimicrobium</taxon>
    </lineage>
</organism>
<proteinExistence type="predicted"/>
<keyword evidence="2" id="KW-1185">Reference proteome</keyword>
<accession>A0A1H3FHN4</accession>
<dbReference type="AlphaFoldDB" id="A0A1H3FHN4"/>
<dbReference type="EMBL" id="FNNG01000033">
    <property type="protein sequence ID" value="SDX89629.1"/>
    <property type="molecule type" value="Genomic_DNA"/>
</dbReference>
<dbReference type="Proteomes" id="UP000198828">
    <property type="component" value="Unassembled WGS sequence"/>
</dbReference>